<dbReference type="Pfam" id="PF25021">
    <property type="entry name" value="TEN_NHL"/>
    <property type="match status" value="1"/>
</dbReference>
<dbReference type="PANTHER" id="PTHR13833">
    <property type="match status" value="1"/>
</dbReference>
<name>A0ABX1XFQ5_9BACL</name>
<dbReference type="Gene3D" id="2.120.10.30">
    <property type="entry name" value="TolB, C-terminal domain"/>
    <property type="match status" value="4"/>
</dbReference>
<evidence type="ECO:0000256" key="1">
    <source>
        <dbReference type="ARBA" id="ARBA00022737"/>
    </source>
</evidence>
<dbReference type="EMBL" id="WHNY01000067">
    <property type="protein sequence ID" value="NOU67327.1"/>
    <property type="molecule type" value="Genomic_DNA"/>
</dbReference>
<evidence type="ECO:0000259" key="4">
    <source>
        <dbReference type="Pfam" id="PF07833"/>
    </source>
</evidence>
<feature type="repeat" description="NHL" evidence="2">
    <location>
        <begin position="177"/>
        <end position="213"/>
    </location>
</feature>
<feature type="repeat" description="NHL" evidence="2">
    <location>
        <begin position="374"/>
        <end position="404"/>
    </location>
</feature>
<protein>
    <submittedName>
        <fullName evidence="6">Copper amine oxidase</fullName>
    </submittedName>
</protein>
<feature type="repeat" description="NHL" evidence="2">
    <location>
        <begin position="250"/>
        <end position="274"/>
    </location>
</feature>
<feature type="signal peptide" evidence="3">
    <location>
        <begin position="1"/>
        <end position="25"/>
    </location>
</feature>
<dbReference type="PANTHER" id="PTHR13833:SF71">
    <property type="entry name" value="NHL DOMAIN-CONTAINING PROTEIN"/>
    <property type="match status" value="1"/>
</dbReference>
<dbReference type="Proteomes" id="UP000653578">
    <property type="component" value="Unassembled WGS sequence"/>
</dbReference>
<feature type="chain" id="PRO_5045107030" evidence="3">
    <location>
        <begin position="26"/>
        <end position="540"/>
    </location>
</feature>
<dbReference type="InterPro" id="IPR036582">
    <property type="entry name" value="Mao_N_sf"/>
</dbReference>
<feature type="domain" description="Copper amine oxidase-like N-terminal" evidence="4">
    <location>
        <begin position="421"/>
        <end position="532"/>
    </location>
</feature>
<proteinExistence type="predicted"/>
<organism evidence="6 7">
    <name type="scientific">Paenibacillus plantarum</name>
    <dbReference type="NCBI Taxonomy" id="2654975"/>
    <lineage>
        <taxon>Bacteria</taxon>
        <taxon>Bacillati</taxon>
        <taxon>Bacillota</taxon>
        <taxon>Bacilli</taxon>
        <taxon>Bacillales</taxon>
        <taxon>Paenibacillaceae</taxon>
        <taxon>Paenibacillus</taxon>
    </lineage>
</organism>
<evidence type="ECO:0000256" key="3">
    <source>
        <dbReference type="SAM" id="SignalP"/>
    </source>
</evidence>
<dbReference type="InterPro" id="IPR056822">
    <property type="entry name" value="TEN_NHL"/>
</dbReference>
<keyword evidence="7" id="KW-1185">Reference proteome</keyword>
<feature type="domain" description="Teneurin NHL" evidence="5">
    <location>
        <begin position="122"/>
        <end position="168"/>
    </location>
</feature>
<sequence>MKPLQQIFVSSIIVATLLGGSSAWAAGLSADALKSSNGQILSDISTLAGIGDFEDRDGDALQAAFRAPSSVLQLPDGSFLIADTRNHVIRKVKDGQVSTFAGPALAVTKNAQGFPTGGLLDGKASEAFFNEPTGLALDAKGNVYVADAGNHAIRKIDVNGIVSTVAGNGVPGNKDGKGSEATFNHPSDIAISADGTVYVADSLNHAIRKIAADGRVSTLSAPVTRVIQVRPGEASFAGEYHDGSLSTATFNEPSGLALDSKGNLYVSDTGNQRIRYIDFASGSVSTIAGFTPTVGGSAIYGKNELYAVGDYADGEALKAKFDFPKGLTVTSEGGLLIADSLNHSVRYLLNGQVTTVTGTPQTGEADGVEQSAAFYNPSDVLATTQGNVIVADASNNKIRKITPYQLPEAVSNDGHVKVVSGNKLISFDAQPEIQDGRTMVPVRAISETFGYKVTYAERAGKSIVQLSKGDLTVELTIGETGITRKQTGLPDLKVDTDVAPYVKQDRTYVPIRFFAEQIGLDVQWQAAVQTAILRVKTFVK</sequence>
<dbReference type="InterPro" id="IPR012854">
    <property type="entry name" value="Cu_amine_oxidase-like_N"/>
</dbReference>
<keyword evidence="3" id="KW-0732">Signal</keyword>
<dbReference type="SUPFAM" id="SSF55383">
    <property type="entry name" value="Copper amine oxidase, domain N"/>
    <property type="match status" value="2"/>
</dbReference>
<gene>
    <name evidence="6" type="ORF">GC096_25105</name>
</gene>
<evidence type="ECO:0000259" key="5">
    <source>
        <dbReference type="Pfam" id="PF25021"/>
    </source>
</evidence>
<keyword evidence="1" id="KW-0677">Repeat</keyword>
<dbReference type="InterPro" id="IPR001258">
    <property type="entry name" value="NHL_repeat"/>
</dbReference>
<dbReference type="Gene3D" id="3.30.457.10">
    <property type="entry name" value="Copper amine oxidase-like, N-terminal domain"/>
    <property type="match status" value="1"/>
</dbReference>
<dbReference type="Pfam" id="PF07833">
    <property type="entry name" value="Cu_amine_oxidN1"/>
    <property type="match status" value="1"/>
</dbReference>
<reference evidence="6 7" key="1">
    <citation type="submission" date="2019-10" db="EMBL/GenBank/DDBJ databases">
        <title>Description of Paenibacillus humi sp. nov.</title>
        <authorList>
            <person name="Carlier A."/>
            <person name="Qi S."/>
        </authorList>
    </citation>
    <scope>NUCLEOTIDE SEQUENCE [LARGE SCALE GENOMIC DNA]</scope>
    <source>
        <strain evidence="6 7">LMG 31461</strain>
    </source>
</reference>
<dbReference type="PROSITE" id="PS51125">
    <property type="entry name" value="NHL"/>
    <property type="match status" value="4"/>
</dbReference>
<evidence type="ECO:0000313" key="7">
    <source>
        <dbReference type="Proteomes" id="UP000653578"/>
    </source>
</evidence>
<dbReference type="SUPFAM" id="SSF101898">
    <property type="entry name" value="NHL repeat"/>
    <property type="match status" value="1"/>
</dbReference>
<accession>A0ABX1XFQ5</accession>
<comment type="caution">
    <text evidence="6">The sequence shown here is derived from an EMBL/GenBank/DDBJ whole genome shotgun (WGS) entry which is preliminary data.</text>
</comment>
<evidence type="ECO:0000313" key="6">
    <source>
        <dbReference type="EMBL" id="NOU67327.1"/>
    </source>
</evidence>
<evidence type="ECO:0000256" key="2">
    <source>
        <dbReference type="PROSITE-ProRule" id="PRU00504"/>
    </source>
</evidence>
<feature type="repeat" description="NHL" evidence="2">
    <location>
        <begin position="129"/>
        <end position="159"/>
    </location>
</feature>
<dbReference type="RefSeq" id="WP_171634042.1">
    <property type="nucleotide sequence ID" value="NZ_WHNY01000067.1"/>
</dbReference>
<dbReference type="Pfam" id="PF01436">
    <property type="entry name" value="NHL"/>
    <property type="match status" value="2"/>
</dbReference>
<dbReference type="InterPro" id="IPR011042">
    <property type="entry name" value="6-blade_b-propeller_TolB-like"/>
</dbReference>